<comment type="caution">
    <text evidence="1">The sequence shown here is derived from an EMBL/GenBank/DDBJ whole genome shotgun (WGS) entry which is preliminary data.</text>
</comment>
<reference evidence="1 2" key="1">
    <citation type="submission" date="2021-05" db="EMBL/GenBank/DDBJ databases">
        <title>A Polyphasic approach of four new species of the genus Ohtaekwangia: Ohtaekwangia histidinii sp. nov., Ohtaekwangia cretensis sp. nov., Ohtaekwangia indiensis sp. nov., Ohtaekwangia reichenbachii sp. nov. from diverse environment.</title>
        <authorList>
            <person name="Octaviana S."/>
        </authorList>
    </citation>
    <scope>NUCLEOTIDE SEQUENCE [LARGE SCALE GENOMIC DNA]</scope>
    <source>
        <strain evidence="1 2">PWU20</strain>
    </source>
</reference>
<organism evidence="1 2">
    <name type="scientific">Chryseosolibacter indicus</name>
    <dbReference type="NCBI Taxonomy" id="2782351"/>
    <lineage>
        <taxon>Bacteria</taxon>
        <taxon>Pseudomonadati</taxon>
        <taxon>Bacteroidota</taxon>
        <taxon>Cytophagia</taxon>
        <taxon>Cytophagales</taxon>
        <taxon>Chryseotaleaceae</taxon>
        <taxon>Chryseosolibacter</taxon>
    </lineage>
</organism>
<dbReference type="EMBL" id="JAHESD010000040">
    <property type="protein sequence ID" value="MBT1704829.1"/>
    <property type="molecule type" value="Genomic_DNA"/>
</dbReference>
<dbReference type="InterPro" id="IPR013406">
    <property type="entry name" value="CHP02574_addiction_mod"/>
</dbReference>
<evidence type="ECO:0000313" key="2">
    <source>
        <dbReference type="Proteomes" id="UP000772618"/>
    </source>
</evidence>
<dbReference type="Proteomes" id="UP000772618">
    <property type="component" value="Unassembled WGS sequence"/>
</dbReference>
<accession>A0ABS5VTS5</accession>
<protein>
    <submittedName>
        <fullName evidence="1">Addiction module protein</fullName>
    </submittedName>
</protein>
<dbReference type="Pfam" id="PF09720">
    <property type="entry name" value="Unstab_antitox"/>
    <property type="match status" value="1"/>
</dbReference>
<proteinExistence type="predicted"/>
<name>A0ABS5VTS5_9BACT</name>
<gene>
    <name evidence="1" type="ORF">KK060_16155</name>
</gene>
<sequence>MKSLHLNINLSLQQLIDVVKQLSPDEKLKLNEAIWSENMDIPQEHQKLVLDRVQKSKQNPDSMLDWDKASKKLKP</sequence>
<evidence type="ECO:0000313" key="1">
    <source>
        <dbReference type="EMBL" id="MBT1704829.1"/>
    </source>
</evidence>
<keyword evidence="2" id="KW-1185">Reference proteome</keyword>
<dbReference type="RefSeq" id="WP_254154793.1">
    <property type="nucleotide sequence ID" value="NZ_JAHESD010000040.1"/>
</dbReference>